<feature type="compositionally biased region" description="Polar residues" evidence="8">
    <location>
        <begin position="172"/>
        <end position="189"/>
    </location>
</feature>
<evidence type="ECO:0000313" key="10">
    <source>
        <dbReference type="EMBL" id="OMO69738.1"/>
    </source>
</evidence>
<comment type="similarity">
    <text evidence="2">Belongs to the protein prenyltransferase subunit beta family.</text>
</comment>
<comment type="cofactor">
    <cofactor evidence="1">
        <name>Zn(2+)</name>
        <dbReference type="ChEBI" id="CHEBI:29105"/>
    </cofactor>
</comment>
<evidence type="ECO:0000259" key="9">
    <source>
        <dbReference type="Pfam" id="PF00432"/>
    </source>
</evidence>
<sequence length="283" mass="31156">MESFRSLTVTQRDQIMVEQQVFSILKTFYEMPPSSQSVMMELQREDHVEYLTKGLKHLGPNFCVASLLNILDDDLVQGLGDYILSCQTYEGGIAGEPGSEAHGGIGWFSDKEWRVDFRAELINWLMVVTPSGRVHSTKVEQSASLPGEEDSGGESLQTTTSSDEGEEDLNEDSSQAVSHFEQGDTSHQVNVDHHKSSRRHARVEPLFNSLALQQYIILCAQEPGGGLRDKPGKSRDHYHTCYCLSGLSPRILSTTGNISISTFSTQLQVTATGCGSFHGGVLI</sequence>
<keyword evidence="5" id="KW-0479">Metal-binding</keyword>
<protein>
    <submittedName>
        <fullName evidence="10">Prenyltransferase/squalene oxidase</fullName>
    </submittedName>
</protein>
<evidence type="ECO:0000256" key="1">
    <source>
        <dbReference type="ARBA" id="ARBA00001947"/>
    </source>
</evidence>
<evidence type="ECO:0000256" key="5">
    <source>
        <dbReference type="ARBA" id="ARBA00022723"/>
    </source>
</evidence>
<evidence type="ECO:0000256" key="6">
    <source>
        <dbReference type="ARBA" id="ARBA00022737"/>
    </source>
</evidence>
<evidence type="ECO:0000256" key="8">
    <source>
        <dbReference type="SAM" id="MobiDB-lite"/>
    </source>
</evidence>
<evidence type="ECO:0000256" key="3">
    <source>
        <dbReference type="ARBA" id="ARBA00022602"/>
    </source>
</evidence>
<gene>
    <name evidence="10" type="ORF">COLO4_28950</name>
</gene>
<dbReference type="STRING" id="93759.A0A1R3HHH0"/>
<name>A0A1R3HHH0_9ROSI</name>
<dbReference type="PANTHER" id="PTHR11774">
    <property type="entry name" value="GERANYLGERANYL TRANSFERASE TYPE BETA SUBUNIT"/>
    <property type="match status" value="1"/>
</dbReference>
<dbReference type="OrthoDB" id="10261146at2759"/>
<proteinExistence type="inferred from homology"/>
<keyword evidence="7" id="KW-0862">Zinc</keyword>
<evidence type="ECO:0000313" key="11">
    <source>
        <dbReference type="Proteomes" id="UP000187203"/>
    </source>
</evidence>
<evidence type="ECO:0000256" key="4">
    <source>
        <dbReference type="ARBA" id="ARBA00022679"/>
    </source>
</evidence>
<evidence type="ECO:0000256" key="2">
    <source>
        <dbReference type="ARBA" id="ARBA00010497"/>
    </source>
</evidence>
<dbReference type="Proteomes" id="UP000187203">
    <property type="component" value="Unassembled WGS sequence"/>
</dbReference>
<dbReference type="InterPro" id="IPR001330">
    <property type="entry name" value="Prenyltrans"/>
</dbReference>
<keyword evidence="4" id="KW-0808">Transferase</keyword>
<dbReference type="SUPFAM" id="SSF48239">
    <property type="entry name" value="Terpenoid cyclases/Protein prenyltransferases"/>
    <property type="match status" value="1"/>
</dbReference>
<feature type="domain" description="Prenyltransferase alpha-alpha toroid" evidence="9">
    <location>
        <begin position="205"/>
        <end position="248"/>
    </location>
</feature>
<dbReference type="Pfam" id="PF00432">
    <property type="entry name" value="Prenyltrans"/>
    <property type="match status" value="2"/>
</dbReference>
<dbReference type="AlphaFoldDB" id="A0A1R3HHH0"/>
<dbReference type="PANTHER" id="PTHR11774:SF6">
    <property type="entry name" value="PROTEIN FARNESYLTRANSFERASE SUBUNIT BETA"/>
    <property type="match status" value="1"/>
</dbReference>
<reference evidence="11" key="1">
    <citation type="submission" date="2013-09" db="EMBL/GenBank/DDBJ databases">
        <title>Corchorus olitorius genome sequencing.</title>
        <authorList>
            <person name="Alam M."/>
            <person name="Haque M.S."/>
            <person name="Islam M.S."/>
            <person name="Emdad E.M."/>
            <person name="Islam M.M."/>
            <person name="Ahmed B."/>
            <person name="Halim A."/>
            <person name="Hossen Q.M.M."/>
            <person name="Hossain M.Z."/>
            <person name="Ahmed R."/>
            <person name="Khan M.M."/>
            <person name="Islam R."/>
            <person name="Rashid M.M."/>
            <person name="Khan S.A."/>
            <person name="Rahman M.S."/>
            <person name="Alam M."/>
            <person name="Yahiya A.S."/>
            <person name="Khan M.S."/>
            <person name="Azam M.S."/>
            <person name="Haque T."/>
            <person name="Lashkar M.Z.H."/>
            <person name="Akhand A.I."/>
            <person name="Morshed G."/>
            <person name="Roy S."/>
            <person name="Uddin K.S."/>
            <person name="Rabeya T."/>
            <person name="Hossain A.S."/>
            <person name="Chowdhury A."/>
            <person name="Snigdha A.R."/>
            <person name="Mortoza M.S."/>
            <person name="Matin S.A."/>
            <person name="Hoque S.M.E."/>
            <person name="Islam M.K."/>
            <person name="Roy D.K."/>
            <person name="Haider R."/>
            <person name="Moosa M.M."/>
            <person name="Elias S.M."/>
            <person name="Hasan A.M."/>
            <person name="Jahan S."/>
            <person name="Shafiuddin M."/>
            <person name="Mahmood N."/>
            <person name="Shommy N.S."/>
        </authorList>
    </citation>
    <scope>NUCLEOTIDE SEQUENCE [LARGE SCALE GENOMIC DNA]</scope>
    <source>
        <strain evidence="11">cv. O-4</strain>
    </source>
</reference>
<evidence type="ECO:0000256" key="7">
    <source>
        <dbReference type="ARBA" id="ARBA00022833"/>
    </source>
</evidence>
<feature type="region of interest" description="Disordered" evidence="8">
    <location>
        <begin position="138"/>
        <end position="198"/>
    </location>
</feature>
<dbReference type="InterPro" id="IPR008930">
    <property type="entry name" value="Terpenoid_cyclase/PrenylTrfase"/>
</dbReference>
<dbReference type="GO" id="GO:0004660">
    <property type="term" value="F:protein farnesyltransferase activity"/>
    <property type="evidence" value="ECO:0007669"/>
    <property type="project" value="TreeGrafter"/>
</dbReference>
<keyword evidence="11" id="KW-1185">Reference proteome</keyword>
<comment type="caution">
    <text evidence="10">The sequence shown here is derived from an EMBL/GenBank/DDBJ whole genome shotgun (WGS) entry which is preliminary data.</text>
</comment>
<dbReference type="EMBL" id="AWUE01020167">
    <property type="protein sequence ID" value="OMO69738.1"/>
    <property type="molecule type" value="Genomic_DNA"/>
</dbReference>
<dbReference type="GO" id="GO:0005965">
    <property type="term" value="C:protein farnesyltransferase complex"/>
    <property type="evidence" value="ECO:0007669"/>
    <property type="project" value="TreeGrafter"/>
</dbReference>
<keyword evidence="3" id="KW-0637">Prenyltransferase</keyword>
<dbReference type="GO" id="GO:0046872">
    <property type="term" value="F:metal ion binding"/>
    <property type="evidence" value="ECO:0007669"/>
    <property type="project" value="UniProtKB-KW"/>
</dbReference>
<accession>A0A1R3HHH0</accession>
<dbReference type="Gene3D" id="1.50.10.20">
    <property type="match status" value="3"/>
</dbReference>
<dbReference type="InterPro" id="IPR045089">
    <property type="entry name" value="PGGT1B-like"/>
</dbReference>
<organism evidence="10 11">
    <name type="scientific">Corchorus olitorius</name>
    <dbReference type="NCBI Taxonomy" id="93759"/>
    <lineage>
        <taxon>Eukaryota</taxon>
        <taxon>Viridiplantae</taxon>
        <taxon>Streptophyta</taxon>
        <taxon>Embryophyta</taxon>
        <taxon>Tracheophyta</taxon>
        <taxon>Spermatophyta</taxon>
        <taxon>Magnoliopsida</taxon>
        <taxon>eudicotyledons</taxon>
        <taxon>Gunneridae</taxon>
        <taxon>Pentapetalae</taxon>
        <taxon>rosids</taxon>
        <taxon>malvids</taxon>
        <taxon>Malvales</taxon>
        <taxon>Malvaceae</taxon>
        <taxon>Grewioideae</taxon>
        <taxon>Apeibeae</taxon>
        <taxon>Corchorus</taxon>
    </lineage>
</organism>
<feature type="domain" description="Prenyltransferase alpha-alpha toroid" evidence="9">
    <location>
        <begin position="62"/>
        <end position="105"/>
    </location>
</feature>
<keyword evidence="6" id="KW-0677">Repeat</keyword>